<protein>
    <submittedName>
        <fullName evidence="2">Uncharacterized protein</fullName>
    </submittedName>
</protein>
<feature type="repeat" description="WD" evidence="1">
    <location>
        <begin position="6"/>
        <end position="56"/>
    </location>
</feature>
<evidence type="ECO:0000313" key="3">
    <source>
        <dbReference type="Proteomes" id="UP000321570"/>
    </source>
</evidence>
<dbReference type="InterPro" id="IPR036322">
    <property type="entry name" value="WD40_repeat_dom_sf"/>
</dbReference>
<dbReference type="AlphaFoldDB" id="A0A564Z456"/>
<dbReference type="EMBL" id="CABIJS010000566">
    <property type="protein sequence ID" value="VUZ53708.1"/>
    <property type="molecule type" value="Genomic_DNA"/>
</dbReference>
<name>A0A564Z456_HYMDI</name>
<gene>
    <name evidence="2" type="ORF">WMSIL1_LOCUS11967</name>
</gene>
<dbReference type="PROSITE" id="PS51257">
    <property type="entry name" value="PROKAR_LIPOPROTEIN"/>
    <property type="match status" value="1"/>
</dbReference>
<reference evidence="2 3" key="1">
    <citation type="submission" date="2019-07" db="EMBL/GenBank/DDBJ databases">
        <authorList>
            <person name="Jastrzebski P J."/>
            <person name="Paukszto L."/>
            <person name="Jastrzebski P J."/>
        </authorList>
    </citation>
    <scope>NUCLEOTIDE SEQUENCE [LARGE SCALE GENOMIC DNA]</scope>
    <source>
        <strain evidence="2 3">WMS-il1</strain>
    </source>
</reference>
<feature type="non-terminal residue" evidence="2">
    <location>
        <position position="121"/>
    </location>
</feature>
<dbReference type="InterPro" id="IPR015943">
    <property type="entry name" value="WD40/YVTN_repeat-like_dom_sf"/>
</dbReference>
<dbReference type="PROSITE" id="PS50082">
    <property type="entry name" value="WD_REPEATS_2"/>
    <property type="match status" value="1"/>
</dbReference>
<keyword evidence="3" id="KW-1185">Reference proteome</keyword>
<sequence length="121" mass="13593">MRLHALTGHTSSVSCHAVSTNSLNPHRPDDSGLFVSGGWDGNIRLWNALTGECLRVFDDHRTSVEDALWRQNMRINAISFCKDCILSANWRGGIISRRINDAEDNNTCFVRNHGIVTTRIE</sequence>
<accession>A0A564Z456</accession>
<dbReference type="Gene3D" id="2.130.10.10">
    <property type="entry name" value="YVTN repeat-like/Quinoprotein amine dehydrogenase"/>
    <property type="match status" value="1"/>
</dbReference>
<dbReference type="SUPFAM" id="SSF50978">
    <property type="entry name" value="WD40 repeat-like"/>
    <property type="match status" value="1"/>
</dbReference>
<proteinExistence type="predicted"/>
<dbReference type="Pfam" id="PF00400">
    <property type="entry name" value="WD40"/>
    <property type="match status" value="1"/>
</dbReference>
<dbReference type="Proteomes" id="UP000321570">
    <property type="component" value="Unassembled WGS sequence"/>
</dbReference>
<dbReference type="InterPro" id="IPR001680">
    <property type="entry name" value="WD40_rpt"/>
</dbReference>
<evidence type="ECO:0000256" key="1">
    <source>
        <dbReference type="PROSITE-ProRule" id="PRU00221"/>
    </source>
</evidence>
<evidence type="ECO:0000313" key="2">
    <source>
        <dbReference type="EMBL" id="VUZ53708.1"/>
    </source>
</evidence>
<keyword evidence="1" id="KW-0853">WD repeat</keyword>
<organism evidence="2 3">
    <name type="scientific">Hymenolepis diminuta</name>
    <name type="common">Rat tapeworm</name>
    <dbReference type="NCBI Taxonomy" id="6216"/>
    <lineage>
        <taxon>Eukaryota</taxon>
        <taxon>Metazoa</taxon>
        <taxon>Spiralia</taxon>
        <taxon>Lophotrochozoa</taxon>
        <taxon>Platyhelminthes</taxon>
        <taxon>Cestoda</taxon>
        <taxon>Eucestoda</taxon>
        <taxon>Cyclophyllidea</taxon>
        <taxon>Hymenolepididae</taxon>
        <taxon>Hymenolepis</taxon>
    </lineage>
</organism>